<dbReference type="Pfam" id="PF07244">
    <property type="entry name" value="POTRA"/>
    <property type="match status" value="5"/>
</dbReference>
<sequence>MNTNKLNRVVIVAILLLTTLVISKSSSLQRIFDFFALPVFAQELPIVTAIEVKGVKRIEEGSIKAKISQKIKDPLSQEKTTEDIKAIYKMGYFDDVKVEIEPFEGGIKVIYLVKEKPTIVKVDFQGNKKYKDDDLKDKISLTAGAISDVTLINDNAVKLKKFYEDEGYYLANIVPVVRKIEEGEVSVTYQIDEGKKVKIKEIKIEGNKALSASKIKKAMKTSERGLFSFILGGGYYKKDEMKADIERIKDLYYNNGYIKVTVGEPGIQLTEDKEGMQIIIQVSEGEQFKVSSVEIAGNKAFSEDELRKLIKLAPKTIFNKEILRKDVTAITDQYSNNGYALVVVSPDLIPNEETKETRVVYRIDEGDKYKIGRIEISGNTKTRDKVIRREIRLDEGDVFNASALKRSYERINNLQFFESVELSPKPKPEEKLVDLDVKVKEKATGFLSVGGGYSSIDRFVAMVDITQGNLFGSGQYIKLRGELGGRSSFYELSFRDPWFMDKPISFGTSIYKTTRKYGNFERKATGLEVSFGKSFWEYWGASIAYNYEKATIFNVKDTASQTIKDQEGTATTSSVTLSVGRDTRDNYLDPLKGSKNVLSTTFAGLGGTNAFYKALFDSGWYYPLFDVTTVHLRGRVGYASGIFGKKLPLYERYYVGGIYTVRGLGYGEAGPKDINGEAIGGEKQLVFNAEYIFPIVAEYKFKGLVFFDAGRAYATGETIGSDLRYTSGAGIRWISPIGPIRIEWGYNLDKRPGESSSKVEFTFGSFF</sequence>
<dbReference type="InterPro" id="IPR023707">
    <property type="entry name" value="OM_assembly_BamA"/>
</dbReference>
<accession>A0A5J4L366</accession>
<dbReference type="InterPro" id="IPR039910">
    <property type="entry name" value="D15-like"/>
</dbReference>
<dbReference type="AlphaFoldDB" id="A0A5J4L366"/>
<evidence type="ECO:0000313" key="9">
    <source>
        <dbReference type="EMBL" id="GER93310.1"/>
    </source>
</evidence>
<dbReference type="Gene3D" id="3.10.20.310">
    <property type="entry name" value="membrane protein fhac"/>
    <property type="match status" value="5"/>
</dbReference>
<comment type="caution">
    <text evidence="9">The sequence shown here is derived from an EMBL/GenBank/DDBJ whole genome shotgun (WGS) entry which is preliminary data.</text>
</comment>
<evidence type="ECO:0000256" key="4">
    <source>
        <dbReference type="ARBA" id="ARBA00022729"/>
    </source>
</evidence>
<dbReference type="PIRSF" id="PIRSF006076">
    <property type="entry name" value="OM_assembly_OMP85"/>
    <property type="match status" value="1"/>
</dbReference>
<dbReference type="HAMAP" id="MF_01430">
    <property type="entry name" value="OM_assembly_BamA"/>
    <property type="match status" value="1"/>
</dbReference>
<dbReference type="PROSITE" id="PS51779">
    <property type="entry name" value="POTRA"/>
    <property type="match status" value="5"/>
</dbReference>
<feature type="domain" description="POTRA" evidence="8">
    <location>
        <begin position="369"/>
        <end position="442"/>
    </location>
</feature>
<keyword evidence="5" id="KW-0677">Repeat</keyword>
<dbReference type="InterPro" id="IPR034746">
    <property type="entry name" value="POTRA"/>
</dbReference>
<evidence type="ECO:0000259" key="8">
    <source>
        <dbReference type="PROSITE" id="PS51779"/>
    </source>
</evidence>
<dbReference type="PANTHER" id="PTHR12815:SF47">
    <property type="entry name" value="TRANSLOCATION AND ASSEMBLY MODULE SUBUNIT TAMA"/>
    <property type="match status" value="1"/>
</dbReference>
<dbReference type="GO" id="GO:0019867">
    <property type="term" value="C:outer membrane"/>
    <property type="evidence" value="ECO:0007669"/>
    <property type="project" value="InterPro"/>
</dbReference>
<comment type="subcellular location">
    <subcellularLocation>
        <location evidence="1">Membrane</location>
    </subcellularLocation>
</comment>
<gene>
    <name evidence="9" type="ORF">A45J_1047</name>
</gene>
<dbReference type="PANTHER" id="PTHR12815">
    <property type="entry name" value="SORTING AND ASSEMBLY MACHINERY SAMM50 PROTEIN FAMILY MEMBER"/>
    <property type="match status" value="1"/>
</dbReference>
<dbReference type="EMBL" id="BLAB01000001">
    <property type="protein sequence ID" value="GER93310.1"/>
    <property type="molecule type" value="Genomic_DNA"/>
</dbReference>
<evidence type="ECO:0000256" key="6">
    <source>
        <dbReference type="ARBA" id="ARBA00023136"/>
    </source>
</evidence>
<feature type="domain" description="POTRA" evidence="8">
    <location>
        <begin position="117"/>
        <end position="194"/>
    </location>
</feature>
<protein>
    <submittedName>
        <fullName evidence="9">Outer membrane protein assembly factor BamA</fullName>
    </submittedName>
</protein>
<dbReference type="NCBIfam" id="TIGR03303">
    <property type="entry name" value="OM_YaeT"/>
    <property type="match status" value="1"/>
</dbReference>
<evidence type="ECO:0000256" key="5">
    <source>
        <dbReference type="ARBA" id="ARBA00022737"/>
    </source>
</evidence>
<keyword evidence="4" id="KW-0732">Signal</keyword>
<keyword evidence="2" id="KW-1134">Transmembrane beta strand</keyword>
<dbReference type="InterPro" id="IPR000184">
    <property type="entry name" value="Bac_surfAg_D15"/>
</dbReference>
<name>A0A5J4L366_9ZZZZ</name>
<keyword evidence="6" id="KW-0472">Membrane</keyword>
<evidence type="ECO:0000256" key="7">
    <source>
        <dbReference type="ARBA" id="ARBA00023237"/>
    </source>
</evidence>
<keyword evidence="3" id="KW-0812">Transmembrane</keyword>
<dbReference type="InterPro" id="IPR010827">
    <property type="entry name" value="BamA/TamA_POTRA"/>
</dbReference>
<feature type="domain" description="POTRA" evidence="8">
    <location>
        <begin position="288"/>
        <end position="366"/>
    </location>
</feature>
<dbReference type="GO" id="GO:0071709">
    <property type="term" value="P:membrane assembly"/>
    <property type="evidence" value="ECO:0007669"/>
    <property type="project" value="InterPro"/>
</dbReference>
<keyword evidence="7" id="KW-0998">Cell outer membrane</keyword>
<feature type="domain" description="POTRA" evidence="8">
    <location>
        <begin position="197"/>
        <end position="285"/>
    </location>
</feature>
<organism evidence="9">
    <name type="scientific">hot springs metagenome</name>
    <dbReference type="NCBI Taxonomy" id="433727"/>
    <lineage>
        <taxon>unclassified sequences</taxon>
        <taxon>metagenomes</taxon>
        <taxon>ecological metagenomes</taxon>
    </lineage>
</organism>
<reference evidence="9" key="1">
    <citation type="submission" date="2019-10" db="EMBL/GenBank/DDBJ databases">
        <title>Metagenomic sequencing of thiosulfate-disproportionating enrichment culture.</title>
        <authorList>
            <person name="Umezawa K."/>
            <person name="Kojima H."/>
            <person name="Fukui M."/>
        </authorList>
    </citation>
    <scope>NUCLEOTIDE SEQUENCE</scope>
    <source>
        <strain evidence="9">45J</strain>
    </source>
</reference>
<evidence type="ECO:0000256" key="3">
    <source>
        <dbReference type="ARBA" id="ARBA00022692"/>
    </source>
</evidence>
<evidence type="ECO:0000256" key="2">
    <source>
        <dbReference type="ARBA" id="ARBA00022452"/>
    </source>
</evidence>
<proteinExistence type="inferred from homology"/>
<evidence type="ECO:0000256" key="1">
    <source>
        <dbReference type="ARBA" id="ARBA00004370"/>
    </source>
</evidence>
<dbReference type="Pfam" id="PF01103">
    <property type="entry name" value="Omp85"/>
    <property type="match status" value="1"/>
</dbReference>
<feature type="domain" description="POTRA" evidence="8">
    <location>
        <begin position="45"/>
        <end position="116"/>
    </location>
</feature>
<dbReference type="Gene3D" id="2.40.160.50">
    <property type="entry name" value="membrane protein fhac: a member of the omp85/tpsb transporter family"/>
    <property type="match status" value="1"/>
</dbReference>